<keyword evidence="7" id="KW-0560">Oxidoreductase</keyword>
<keyword evidence="5" id="KW-0274">FAD</keyword>
<evidence type="ECO:0000313" key="9">
    <source>
        <dbReference type="Proteomes" id="UP000321272"/>
    </source>
</evidence>
<dbReference type="EMBL" id="CP042382">
    <property type="protein sequence ID" value="QEA38250.1"/>
    <property type="molecule type" value="Genomic_DNA"/>
</dbReference>
<reference evidence="8 9" key="1">
    <citation type="submission" date="2019-06" db="EMBL/GenBank/DDBJ databases">
        <title>Genome analyses of bacteria isolated from kimchi.</title>
        <authorList>
            <person name="Lee S."/>
            <person name="Ahn S."/>
            <person name="Roh S."/>
        </authorList>
    </citation>
    <scope>NUCLEOTIDE SEQUENCE [LARGE SCALE GENOMIC DNA]</scope>
    <source>
        <strain evidence="8 9">CBA4606</strain>
    </source>
</reference>
<evidence type="ECO:0000256" key="4">
    <source>
        <dbReference type="ARBA" id="ARBA00022630"/>
    </source>
</evidence>
<keyword evidence="4" id="KW-0285">Flavoprotein</keyword>
<evidence type="ECO:0000256" key="5">
    <source>
        <dbReference type="ARBA" id="ARBA00022827"/>
    </source>
</evidence>
<evidence type="ECO:0000256" key="6">
    <source>
        <dbReference type="ARBA" id="ARBA00022857"/>
    </source>
</evidence>
<keyword evidence="8" id="KW-0503">Monooxygenase</keyword>
<dbReference type="KEGG" id="paur:FGL86_03615"/>
<evidence type="ECO:0000256" key="3">
    <source>
        <dbReference type="ARBA" id="ARBA00007588"/>
    </source>
</evidence>
<dbReference type="Gene3D" id="3.50.50.60">
    <property type="entry name" value="FAD/NAD(P)-binding domain"/>
    <property type="match status" value="1"/>
</dbReference>
<evidence type="ECO:0000256" key="2">
    <source>
        <dbReference type="ARBA" id="ARBA00004924"/>
    </source>
</evidence>
<keyword evidence="6" id="KW-0521">NADP</keyword>
<evidence type="ECO:0000256" key="7">
    <source>
        <dbReference type="ARBA" id="ARBA00023002"/>
    </source>
</evidence>
<evidence type="ECO:0000313" key="8">
    <source>
        <dbReference type="EMBL" id="QEA38250.1"/>
    </source>
</evidence>
<dbReference type="PANTHER" id="PTHR42802:SF1">
    <property type="entry name" value="L-ORNITHINE N(5)-MONOOXYGENASE"/>
    <property type="match status" value="1"/>
</dbReference>
<keyword evidence="9" id="KW-1185">Reference proteome</keyword>
<dbReference type="GO" id="GO:0004497">
    <property type="term" value="F:monooxygenase activity"/>
    <property type="evidence" value="ECO:0007669"/>
    <property type="project" value="UniProtKB-KW"/>
</dbReference>
<evidence type="ECO:0000256" key="1">
    <source>
        <dbReference type="ARBA" id="ARBA00001974"/>
    </source>
</evidence>
<dbReference type="SUPFAM" id="SSF51905">
    <property type="entry name" value="FAD/NAD(P)-binding domain"/>
    <property type="match status" value="2"/>
</dbReference>
<sequence>MTEPLDLAGIGIGPFNLSIAALLDSPPHSQRPRLEARFFDRKPGFDWHPGMLLPGVRLQTSFLKDLVTGVAPQSPYSFLQFLVSQQRFYQFLAAELPAISRVEYGQYLSWAAAQLTSLHFDSQLETVDFDGGHFRLHFSDDRQPVAARHLCLGTGKPPWVPDCCRPHLGSDCFHAIGIANRTFNLRGKRVAIVGGGQSGAEVLQAILDEYWGRPAQINWLSRRSNFAPLDETPFTNEYFTPQYIAAFFDLPGAVKQRVVEEQKLASDGISPATLKAIYRRLYEGQVRGDLFRVRLMPGRELQGMARQGDTYRLAYRNRLDATQQQCEAEVVILATGFSQQLPAYLAPLRECLELNDSGQLILDQHFQVQWKNMATNRIYAVNAGRFSHGIAEPQMSLMCWRSATIINHLAGEEIFDTGQGTGMVDWRG</sequence>
<dbReference type="Pfam" id="PF13434">
    <property type="entry name" value="Lys_Orn_oxgnase"/>
    <property type="match status" value="1"/>
</dbReference>
<dbReference type="Proteomes" id="UP000321272">
    <property type="component" value="Chromosome"/>
</dbReference>
<proteinExistence type="inferred from homology"/>
<dbReference type="OrthoDB" id="7527071at2"/>
<comment type="cofactor">
    <cofactor evidence="1">
        <name>FAD</name>
        <dbReference type="ChEBI" id="CHEBI:57692"/>
    </cofactor>
</comment>
<dbReference type="InterPro" id="IPR036188">
    <property type="entry name" value="FAD/NAD-bd_sf"/>
</dbReference>
<comment type="pathway">
    <text evidence="2">Siderophore biosynthesis.</text>
</comment>
<dbReference type="InterPro" id="IPR025700">
    <property type="entry name" value="Lys/Orn_oxygenase"/>
</dbReference>
<dbReference type="RefSeq" id="WP_147183318.1">
    <property type="nucleotide sequence ID" value="NZ_CP042382.1"/>
</dbReference>
<organism evidence="8 9">
    <name type="scientific">Pistricoccus aurantiacus</name>
    <dbReference type="NCBI Taxonomy" id="1883414"/>
    <lineage>
        <taxon>Bacteria</taxon>
        <taxon>Pseudomonadati</taxon>
        <taxon>Pseudomonadota</taxon>
        <taxon>Gammaproteobacteria</taxon>
        <taxon>Oceanospirillales</taxon>
        <taxon>Halomonadaceae</taxon>
        <taxon>Pistricoccus</taxon>
    </lineage>
</organism>
<name>A0A5B8STX4_9GAMM</name>
<protein>
    <submittedName>
        <fullName evidence="8">Lysine 6-monooxygenase</fullName>
    </submittedName>
</protein>
<gene>
    <name evidence="8" type="ORF">FGL86_03615</name>
</gene>
<dbReference type="AlphaFoldDB" id="A0A5B8STX4"/>
<comment type="similarity">
    <text evidence="3">Belongs to the lysine N(6)-hydroxylase/L-ornithine N(5)-oxygenase family.</text>
</comment>
<accession>A0A5B8STX4</accession>
<dbReference type="PANTHER" id="PTHR42802">
    <property type="entry name" value="MONOOXYGENASE"/>
    <property type="match status" value="1"/>
</dbReference>